<gene>
    <name evidence="2" type="ORF">ACFPVW_02975</name>
</gene>
<dbReference type="PROSITE" id="PS51257">
    <property type="entry name" value="PROKAR_LIPOPROTEIN"/>
    <property type="match status" value="1"/>
</dbReference>
<proteinExistence type="predicted"/>
<feature type="signal peptide" evidence="1">
    <location>
        <begin position="1"/>
        <end position="19"/>
    </location>
</feature>
<feature type="chain" id="PRO_5045967674" evidence="1">
    <location>
        <begin position="20"/>
        <end position="422"/>
    </location>
</feature>
<dbReference type="Proteomes" id="UP001596132">
    <property type="component" value="Unassembled WGS sequence"/>
</dbReference>
<dbReference type="Pfam" id="PF06097">
    <property type="entry name" value="DUF945"/>
    <property type="match status" value="1"/>
</dbReference>
<evidence type="ECO:0000256" key="1">
    <source>
        <dbReference type="SAM" id="SignalP"/>
    </source>
</evidence>
<dbReference type="InterPro" id="IPR010352">
    <property type="entry name" value="DUF945"/>
</dbReference>
<keyword evidence="1" id="KW-0732">Signal</keyword>
<organism evidence="2 3">
    <name type="scientific">Aeromonas eucrenophila</name>
    <dbReference type="NCBI Taxonomy" id="649"/>
    <lineage>
        <taxon>Bacteria</taxon>
        <taxon>Pseudomonadati</taxon>
        <taxon>Pseudomonadota</taxon>
        <taxon>Gammaproteobacteria</taxon>
        <taxon>Aeromonadales</taxon>
        <taxon>Aeromonadaceae</taxon>
        <taxon>Aeromonas</taxon>
    </lineage>
</organism>
<protein>
    <submittedName>
        <fullName evidence="2">DUF945 family protein</fullName>
    </submittedName>
</protein>
<accession>A0ABW0YC03</accession>
<name>A0ABW0YC03_9GAMM</name>
<dbReference type="EMBL" id="JBHSPP010000005">
    <property type="protein sequence ID" value="MFC5705059.1"/>
    <property type="molecule type" value="Genomic_DNA"/>
</dbReference>
<evidence type="ECO:0000313" key="3">
    <source>
        <dbReference type="Proteomes" id="UP001596132"/>
    </source>
</evidence>
<dbReference type="RefSeq" id="WP_042639789.1">
    <property type="nucleotide sequence ID" value="NZ_CDDF01000005.1"/>
</dbReference>
<keyword evidence="3" id="KW-1185">Reference proteome</keyword>
<sequence>MKKKVALAVGAVVVAGGLAACWYTGQTFDRILAEEIAKVKQGSGVELTWTPSSENLFTRDGVLKVVVTPQALASLDPQLAGSEPIEMDLNSSNRILPFYIKSQLLLDTAKGTLASVFTALGMQQWQLGLESASSLLTQSQSARFWLSDFKVKEGMNEVSFLPLNGSYSGDLDGNGHITFQWQGITLHDAQSKMDMVLADLKGSADVAEISGVWLSPRSDATLSAFSLTLPESAKLSLQGLTSSTQLAGDDAQTLSSRYQMKVATLNLENEGDKLALTQGNLDLSLKGLDLEGYQTLQAASGQRVDEAAIQQALDKMLQRGATLELTDLSAQLNGEPVSVKGEAKLAPTSLEQLMGSEEGMQALSGLLHASLGDKLGKAVPQLAPMLAQFTAEGYLKAEQERLNAEFKLEKGMATINGLALHE</sequence>
<reference evidence="3" key="1">
    <citation type="journal article" date="2019" name="Int. J. Syst. Evol. Microbiol.">
        <title>The Global Catalogue of Microorganisms (GCM) 10K type strain sequencing project: providing services to taxonomists for standard genome sequencing and annotation.</title>
        <authorList>
            <consortium name="The Broad Institute Genomics Platform"/>
            <consortium name="The Broad Institute Genome Sequencing Center for Infectious Disease"/>
            <person name="Wu L."/>
            <person name="Ma J."/>
        </authorList>
    </citation>
    <scope>NUCLEOTIDE SEQUENCE [LARGE SCALE GENOMIC DNA]</scope>
    <source>
        <strain evidence="3">KCTC 15012</strain>
    </source>
</reference>
<evidence type="ECO:0000313" key="2">
    <source>
        <dbReference type="EMBL" id="MFC5705059.1"/>
    </source>
</evidence>
<comment type="caution">
    <text evidence="2">The sequence shown here is derived from an EMBL/GenBank/DDBJ whole genome shotgun (WGS) entry which is preliminary data.</text>
</comment>